<evidence type="ECO:0000256" key="3">
    <source>
        <dbReference type="ARBA" id="ARBA00022842"/>
    </source>
</evidence>
<evidence type="ECO:0000259" key="4">
    <source>
        <dbReference type="PROSITE" id="PS51462"/>
    </source>
</evidence>
<evidence type="ECO:0000313" key="5">
    <source>
        <dbReference type="EMBL" id="TWI33802.1"/>
    </source>
</evidence>
<dbReference type="CDD" id="cd04685">
    <property type="entry name" value="NUDIX_Hydrolase"/>
    <property type="match status" value="1"/>
</dbReference>
<name>A0A562NNN1_9RHOB</name>
<dbReference type="EMBL" id="VLKU01000006">
    <property type="protein sequence ID" value="TWI33802.1"/>
    <property type="molecule type" value="Genomic_DNA"/>
</dbReference>
<comment type="cofactor">
    <cofactor evidence="1">
        <name>Mg(2+)</name>
        <dbReference type="ChEBI" id="CHEBI:18420"/>
    </cofactor>
</comment>
<dbReference type="GO" id="GO:0016787">
    <property type="term" value="F:hydrolase activity"/>
    <property type="evidence" value="ECO:0007669"/>
    <property type="project" value="UniProtKB-KW"/>
</dbReference>
<evidence type="ECO:0000313" key="6">
    <source>
        <dbReference type="Proteomes" id="UP000316225"/>
    </source>
</evidence>
<keyword evidence="2" id="KW-0378">Hydrolase</keyword>
<comment type="caution">
    <text evidence="5">The sequence shown here is derived from an EMBL/GenBank/DDBJ whole genome shotgun (WGS) entry which is preliminary data.</text>
</comment>
<dbReference type="SUPFAM" id="SSF55811">
    <property type="entry name" value="Nudix"/>
    <property type="match status" value="1"/>
</dbReference>
<dbReference type="Proteomes" id="UP000316225">
    <property type="component" value="Unassembled WGS sequence"/>
</dbReference>
<proteinExistence type="predicted"/>
<dbReference type="PANTHER" id="PTHR43046:SF12">
    <property type="entry name" value="GDP-MANNOSE MANNOSYL HYDROLASE"/>
    <property type="match status" value="1"/>
</dbReference>
<evidence type="ECO:0000256" key="2">
    <source>
        <dbReference type="ARBA" id="ARBA00022801"/>
    </source>
</evidence>
<dbReference type="InterPro" id="IPR015797">
    <property type="entry name" value="NUDIX_hydrolase-like_dom_sf"/>
</dbReference>
<dbReference type="InterPro" id="IPR000086">
    <property type="entry name" value="NUDIX_hydrolase_dom"/>
</dbReference>
<dbReference type="Pfam" id="PF00293">
    <property type="entry name" value="NUDIX"/>
    <property type="match status" value="1"/>
</dbReference>
<dbReference type="Gene3D" id="3.90.79.10">
    <property type="entry name" value="Nucleoside Triphosphate Pyrophosphohydrolase"/>
    <property type="match status" value="1"/>
</dbReference>
<dbReference type="RefSeq" id="WP_242008079.1">
    <property type="nucleotide sequence ID" value="NZ_VLKU01000006.1"/>
</dbReference>
<feature type="domain" description="Nudix hydrolase" evidence="4">
    <location>
        <begin position="23"/>
        <end position="160"/>
    </location>
</feature>
<keyword evidence="3" id="KW-0460">Magnesium</keyword>
<dbReference type="PROSITE" id="PS51462">
    <property type="entry name" value="NUDIX"/>
    <property type="match status" value="1"/>
</dbReference>
<dbReference type="AlphaFoldDB" id="A0A562NNN1"/>
<dbReference type="PANTHER" id="PTHR43046">
    <property type="entry name" value="GDP-MANNOSE MANNOSYL HYDROLASE"/>
    <property type="match status" value="1"/>
</dbReference>
<gene>
    <name evidence="5" type="ORF">IQ24_02166</name>
</gene>
<protein>
    <submittedName>
        <fullName evidence="5">ADP-ribose pyrophosphatase YjhB (NUDIX family)</fullName>
    </submittedName>
</protein>
<sequence>MSWRACAMAGWLRSATRPMVQVIQRHAVRAILLTPDEEVLMMRVRDPGGEHSWWITPGGGREAGETLEQTLRRELDEELSLQPGAIGPLVWRRQHTVTMHARRWCQYEDYFLIPTPPFNPVMRDADEASRVLEMRWWPLADLFSTDQDLTPRAIATIVEDYLRDGPPQGELEIEVLVD</sequence>
<evidence type="ECO:0000256" key="1">
    <source>
        <dbReference type="ARBA" id="ARBA00001946"/>
    </source>
</evidence>
<keyword evidence="6" id="KW-1185">Reference proteome</keyword>
<accession>A0A562NNN1</accession>
<reference evidence="5 6" key="1">
    <citation type="journal article" date="2015" name="Stand. Genomic Sci.">
        <title>Genomic Encyclopedia of Bacterial and Archaeal Type Strains, Phase III: the genomes of soil and plant-associated and newly described type strains.</title>
        <authorList>
            <person name="Whitman W.B."/>
            <person name="Woyke T."/>
            <person name="Klenk H.P."/>
            <person name="Zhou Y."/>
            <person name="Lilburn T.G."/>
            <person name="Beck B.J."/>
            <person name="De Vos P."/>
            <person name="Vandamme P."/>
            <person name="Eisen J.A."/>
            <person name="Garrity G."/>
            <person name="Hugenholtz P."/>
            <person name="Kyrpides N.C."/>
        </authorList>
    </citation>
    <scope>NUCLEOTIDE SEQUENCE [LARGE SCALE GENOMIC DNA]</scope>
    <source>
        <strain evidence="5 6">CGMCC 1.5364</strain>
    </source>
</reference>
<organism evidence="5 6">
    <name type="scientific">Paracoccus sulfuroxidans</name>
    <dbReference type="NCBI Taxonomy" id="384678"/>
    <lineage>
        <taxon>Bacteria</taxon>
        <taxon>Pseudomonadati</taxon>
        <taxon>Pseudomonadota</taxon>
        <taxon>Alphaproteobacteria</taxon>
        <taxon>Rhodobacterales</taxon>
        <taxon>Paracoccaceae</taxon>
        <taxon>Paracoccus</taxon>
    </lineage>
</organism>